<dbReference type="GO" id="GO:0070212">
    <property type="term" value="P:protein poly-ADP-ribosylation"/>
    <property type="evidence" value="ECO:0007669"/>
    <property type="project" value="TreeGrafter"/>
</dbReference>
<evidence type="ECO:0000259" key="5">
    <source>
        <dbReference type="PROSITE" id="PS51059"/>
    </source>
</evidence>
<dbReference type="InterPro" id="IPR036616">
    <property type="entry name" value="Poly(ADP-ribose)pol_reg_dom_sf"/>
</dbReference>
<dbReference type="Gene3D" id="1.20.142.10">
    <property type="entry name" value="Poly(ADP-ribose) polymerase, regulatory domain"/>
    <property type="match status" value="1"/>
</dbReference>
<dbReference type="SUPFAM" id="SSF56399">
    <property type="entry name" value="ADP-ribosylation"/>
    <property type="match status" value="1"/>
</dbReference>
<reference evidence="6 7" key="2">
    <citation type="submission" date="2019-01" db="EMBL/GenBank/DDBJ databases">
        <title>The decoding of complex shrimp genome reveals the adaptation for benthos swimmer, frequently molting mechanism and breeding impact on genome.</title>
        <authorList>
            <person name="Sun Y."/>
            <person name="Gao Y."/>
            <person name="Yu Y."/>
        </authorList>
    </citation>
    <scope>NUCLEOTIDE SEQUENCE [LARGE SCALE GENOMIC DNA]</scope>
    <source>
        <tissue evidence="6">Muscle</tissue>
    </source>
</reference>
<dbReference type="GO" id="GO:0006302">
    <property type="term" value="P:double-strand break repair"/>
    <property type="evidence" value="ECO:0007669"/>
    <property type="project" value="TreeGrafter"/>
</dbReference>
<dbReference type="OrthoDB" id="6334204at2759"/>
<dbReference type="PANTHER" id="PTHR10459:SF66">
    <property type="entry name" value="PROTEIN MONO-ADP-RIBOSYLTRANSFERASE PARP3"/>
    <property type="match status" value="1"/>
</dbReference>
<dbReference type="Pfam" id="PF00644">
    <property type="entry name" value="PARP"/>
    <property type="match status" value="1"/>
</dbReference>
<dbReference type="InterPro" id="IPR050800">
    <property type="entry name" value="ARTD/PARP"/>
</dbReference>
<evidence type="ECO:0000313" key="7">
    <source>
        <dbReference type="Proteomes" id="UP000283509"/>
    </source>
</evidence>
<feature type="domain" description="PARP catalytic" evidence="5">
    <location>
        <begin position="109"/>
        <end position="332"/>
    </location>
</feature>
<dbReference type="Gene3D" id="3.90.228.10">
    <property type="match status" value="1"/>
</dbReference>
<dbReference type="PANTHER" id="PTHR10459">
    <property type="entry name" value="DNA LIGASE"/>
    <property type="match status" value="1"/>
</dbReference>
<keyword evidence="1 4" id="KW-0328">Glycosyltransferase</keyword>
<accession>A0A3R7PVX5</accession>
<keyword evidence="2 4" id="KW-0808">Transferase</keyword>
<dbReference type="GO" id="GO:0003950">
    <property type="term" value="F:NAD+ poly-ADP-ribosyltransferase activity"/>
    <property type="evidence" value="ECO:0007669"/>
    <property type="project" value="UniProtKB-UniRule"/>
</dbReference>
<evidence type="ECO:0000256" key="2">
    <source>
        <dbReference type="ARBA" id="ARBA00022679"/>
    </source>
</evidence>
<evidence type="ECO:0000313" key="6">
    <source>
        <dbReference type="EMBL" id="ROT84279.1"/>
    </source>
</evidence>
<dbReference type="EC" id="2.4.2.-" evidence="4"/>
<dbReference type="AlphaFoldDB" id="A0A3R7PVX5"/>
<proteinExistence type="predicted"/>
<protein>
    <recommendedName>
        <fullName evidence="4">Poly [ADP-ribose] polymerase</fullName>
        <shortName evidence="4">PARP</shortName>
        <ecNumber evidence="4">2.4.2.-</ecNumber>
    </recommendedName>
</protein>
<reference evidence="6 7" key="1">
    <citation type="submission" date="2018-04" db="EMBL/GenBank/DDBJ databases">
        <authorList>
            <person name="Zhang X."/>
            <person name="Yuan J."/>
            <person name="Li F."/>
            <person name="Xiang J."/>
        </authorList>
    </citation>
    <scope>NUCLEOTIDE SEQUENCE [LARGE SCALE GENOMIC DNA]</scope>
    <source>
        <tissue evidence="6">Muscle</tissue>
    </source>
</reference>
<evidence type="ECO:0000256" key="3">
    <source>
        <dbReference type="ARBA" id="ARBA00023027"/>
    </source>
</evidence>
<dbReference type="GO" id="GO:0035861">
    <property type="term" value="C:site of double-strand break"/>
    <property type="evidence" value="ECO:0007669"/>
    <property type="project" value="TreeGrafter"/>
</dbReference>
<keyword evidence="7" id="KW-1185">Reference proteome</keyword>
<gene>
    <name evidence="6" type="ORF">C7M84_022546</name>
</gene>
<name>A0A3R7PVX5_PENVA</name>
<dbReference type="InterPro" id="IPR012317">
    <property type="entry name" value="Poly(ADP-ribose)pol_cat_dom"/>
</dbReference>
<dbReference type="GO" id="GO:0005730">
    <property type="term" value="C:nucleolus"/>
    <property type="evidence" value="ECO:0007669"/>
    <property type="project" value="TreeGrafter"/>
</dbReference>
<evidence type="ECO:0000256" key="4">
    <source>
        <dbReference type="RuleBase" id="RU362114"/>
    </source>
</evidence>
<organism evidence="6 7">
    <name type="scientific">Penaeus vannamei</name>
    <name type="common">Whiteleg shrimp</name>
    <name type="synonym">Litopenaeus vannamei</name>
    <dbReference type="NCBI Taxonomy" id="6689"/>
    <lineage>
        <taxon>Eukaryota</taxon>
        <taxon>Metazoa</taxon>
        <taxon>Ecdysozoa</taxon>
        <taxon>Arthropoda</taxon>
        <taxon>Crustacea</taxon>
        <taxon>Multicrustacea</taxon>
        <taxon>Malacostraca</taxon>
        <taxon>Eumalacostraca</taxon>
        <taxon>Eucarida</taxon>
        <taxon>Decapoda</taxon>
        <taxon>Dendrobranchiata</taxon>
        <taxon>Penaeoidea</taxon>
        <taxon>Penaeidae</taxon>
        <taxon>Penaeus</taxon>
    </lineage>
</organism>
<keyword evidence="3 4" id="KW-0520">NAD</keyword>
<sequence>MKPTAVYNFFSTDTNKVTLEKLNEKLFDKTEEIFSDIEKAVKFRKPPSVLRELWTKFYQTIAHQDQERGSCPQQAVDNPEVHLFKKKELMSILSDTRLTWNTLEEIGHMSLEEQFHQLGCKLRLLEKDSEEYKLLEEYAGACPNSRRGTLLDVWSVHRPQDKIRAEEHAKLDYRKLLWYGVNVAQMAAVLQHGLRITPFSGGSLGKGIYLTPEHAKASWNVGVHWGKYEDERNVGFMFLVETALGRMRYIKMGNSSLTRPPDGFNSIAAKGRLEPDPSNDEMRKFDGKRVVVPIGPPVPQKEFEASGFLQSQYVVYDEGQVQLRYLTKFSFA</sequence>
<evidence type="ECO:0000256" key="1">
    <source>
        <dbReference type="ARBA" id="ARBA00022676"/>
    </source>
</evidence>
<comment type="caution">
    <text evidence="6">The sequence shown here is derived from an EMBL/GenBank/DDBJ whole genome shotgun (WGS) entry which is preliminary data.</text>
</comment>
<dbReference type="GO" id="GO:1990404">
    <property type="term" value="F:NAD+-protein mono-ADP-ribosyltransferase activity"/>
    <property type="evidence" value="ECO:0007669"/>
    <property type="project" value="TreeGrafter"/>
</dbReference>
<dbReference type="SUPFAM" id="SSF47587">
    <property type="entry name" value="Domain of poly(ADP-ribose) polymerase"/>
    <property type="match status" value="1"/>
</dbReference>
<dbReference type="PROSITE" id="PS51059">
    <property type="entry name" value="PARP_CATALYTIC"/>
    <property type="match status" value="1"/>
</dbReference>
<dbReference type="Proteomes" id="UP000283509">
    <property type="component" value="Unassembled WGS sequence"/>
</dbReference>
<dbReference type="STRING" id="6689.A0A3R7PVX5"/>
<dbReference type="EMBL" id="QCYY01000568">
    <property type="protein sequence ID" value="ROT84279.1"/>
    <property type="molecule type" value="Genomic_DNA"/>
</dbReference>